<dbReference type="EMBL" id="CAJNOO010000106">
    <property type="protein sequence ID" value="CAF0805842.1"/>
    <property type="molecule type" value="Genomic_DNA"/>
</dbReference>
<dbReference type="InterPro" id="IPR045851">
    <property type="entry name" value="AMP-bd_C_sf"/>
</dbReference>
<proteinExistence type="predicted"/>
<dbReference type="InterPro" id="IPR042099">
    <property type="entry name" value="ANL_N_sf"/>
</dbReference>
<dbReference type="GO" id="GO:0031177">
    <property type="term" value="F:phosphopantetheine binding"/>
    <property type="evidence" value="ECO:0007669"/>
    <property type="project" value="TreeGrafter"/>
</dbReference>
<dbReference type="Proteomes" id="UP000663882">
    <property type="component" value="Unassembled WGS sequence"/>
</dbReference>
<dbReference type="SUPFAM" id="SSF56801">
    <property type="entry name" value="Acetyl-CoA synthetase-like"/>
    <property type="match status" value="1"/>
</dbReference>
<organism evidence="2 3">
    <name type="scientific">Rotaria sordida</name>
    <dbReference type="NCBI Taxonomy" id="392033"/>
    <lineage>
        <taxon>Eukaryota</taxon>
        <taxon>Metazoa</taxon>
        <taxon>Spiralia</taxon>
        <taxon>Gnathifera</taxon>
        <taxon>Rotifera</taxon>
        <taxon>Eurotatoria</taxon>
        <taxon>Bdelloidea</taxon>
        <taxon>Philodinida</taxon>
        <taxon>Philodinidae</taxon>
        <taxon>Rotaria</taxon>
    </lineage>
</organism>
<dbReference type="OrthoDB" id="416786at2759"/>
<dbReference type="PANTHER" id="PTHR45527">
    <property type="entry name" value="NONRIBOSOMAL PEPTIDE SYNTHETASE"/>
    <property type="match status" value="1"/>
</dbReference>
<evidence type="ECO:0000313" key="2">
    <source>
        <dbReference type="EMBL" id="CAF0805842.1"/>
    </source>
</evidence>
<feature type="domain" description="AMP-dependent synthetase/ligase" evidence="1">
    <location>
        <begin position="45"/>
        <end position="379"/>
    </location>
</feature>
<dbReference type="PROSITE" id="PS00455">
    <property type="entry name" value="AMP_BINDING"/>
    <property type="match status" value="1"/>
</dbReference>
<dbReference type="CDD" id="cd05930">
    <property type="entry name" value="A_NRPS"/>
    <property type="match status" value="1"/>
</dbReference>
<dbReference type="GO" id="GO:0044550">
    <property type="term" value="P:secondary metabolite biosynthetic process"/>
    <property type="evidence" value="ECO:0007669"/>
    <property type="project" value="TreeGrafter"/>
</dbReference>
<gene>
    <name evidence="2" type="ORF">RFH988_LOCUS4164</name>
</gene>
<dbReference type="InterPro" id="IPR000873">
    <property type="entry name" value="AMP-dep_synth/lig_dom"/>
</dbReference>
<dbReference type="InterPro" id="IPR010071">
    <property type="entry name" value="AA_adenyl_dom"/>
</dbReference>
<dbReference type="Pfam" id="PF00501">
    <property type="entry name" value="AMP-binding"/>
    <property type="match status" value="1"/>
</dbReference>
<dbReference type="Gene3D" id="3.40.50.12780">
    <property type="entry name" value="N-terminal domain of ligase-like"/>
    <property type="match status" value="1"/>
</dbReference>
<comment type="caution">
    <text evidence="2">The sequence shown here is derived from an EMBL/GenBank/DDBJ whole genome shotgun (WGS) entry which is preliminary data.</text>
</comment>
<dbReference type="Gene3D" id="3.30.300.30">
    <property type="match status" value="1"/>
</dbReference>
<dbReference type="GO" id="GO:0005737">
    <property type="term" value="C:cytoplasm"/>
    <property type="evidence" value="ECO:0007669"/>
    <property type="project" value="TreeGrafter"/>
</dbReference>
<evidence type="ECO:0000313" key="3">
    <source>
        <dbReference type="Proteomes" id="UP000663882"/>
    </source>
</evidence>
<dbReference type="AlphaFoldDB" id="A0A813T1C9"/>
<dbReference type="GO" id="GO:0043041">
    <property type="term" value="P:amino acid activation for nonribosomal peptide biosynthetic process"/>
    <property type="evidence" value="ECO:0007669"/>
    <property type="project" value="TreeGrafter"/>
</dbReference>
<dbReference type="NCBIfam" id="TIGR01733">
    <property type="entry name" value="AA-adenyl-dom"/>
    <property type="match status" value="1"/>
</dbReference>
<sequence length="550" mass="61668">MHISNTDPSTENFITVNSSDKMTVLFGPNRPDLLRHEVLGQIFIRTALQYPNKVALLWQNEKITYYQLYQQAMEMAIILYRTRHVGPGSIVGIRLSRSAQLHVTILAVLFTGACYAPFDADAPDERVIAVLADIEATLLLVDSQTSMNHSLVVDIETLKKHTISDHIHLSLNIDPKSIAYIICTSGSTGKPKAIAITHSNICHFIRADNEIMKITKDDIVYQGFSAAFDGFFVETFAAYLVGATLAIPSKSDLLNTDRIHVFLIDHAVTVLSTVPTLLLLINNDPALRLRLINVGGESCPQAVVDRWWKEDRRIINQYGPSETTVAATTSLLYPGEQISIGAPLPNYVCCLLDEETGQPTTASTGELCIRGPGMALGYFRNNSLTKQKFTEYGYRTGDRVTFDQGRIYFHKRIDSQVKIRGFRIELTEIEEELLKLHGDVQSAAVAFLNGQLVAFILGQLNETTMRTELGKRLPRYMIPNRLIHVKGAIPRMASGKIDRKALSALFVDESKKMSTHETRIDIGELIERDFVQRRPRRSLRQERIIILSLS</sequence>
<name>A0A813T1C9_9BILA</name>
<dbReference type="InterPro" id="IPR020845">
    <property type="entry name" value="AMP-binding_CS"/>
</dbReference>
<evidence type="ECO:0000259" key="1">
    <source>
        <dbReference type="Pfam" id="PF00501"/>
    </source>
</evidence>
<protein>
    <recommendedName>
        <fullName evidence="1">AMP-dependent synthetase/ligase domain-containing protein</fullName>
    </recommendedName>
</protein>
<reference evidence="2" key="1">
    <citation type="submission" date="2021-02" db="EMBL/GenBank/DDBJ databases">
        <authorList>
            <person name="Nowell W R."/>
        </authorList>
    </citation>
    <scope>NUCLEOTIDE SEQUENCE</scope>
</reference>
<dbReference type="PANTHER" id="PTHR45527:SF1">
    <property type="entry name" value="FATTY ACID SYNTHASE"/>
    <property type="match status" value="1"/>
</dbReference>
<accession>A0A813T1C9</accession>